<dbReference type="Pfam" id="PF14659">
    <property type="entry name" value="Phage_int_SAM_3"/>
    <property type="match status" value="1"/>
</dbReference>
<evidence type="ECO:0000256" key="2">
    <source>
        <dbReference type="ARBA" id="ARBA00008857"/>
    </source>
</evidence>
<name>A0A9D1A9M7_9FIRM</name>
<comment type="function">
    <text evidence="1">Site-specific tyrosine recombinase, which acts by catalyzing the cutting and rejoining of the recombining DNA molecules.</text>
</comment>
<dbReference type="PROSITE" id="PS51898">
    <property type="entry name" value="TYR_RECOMBINASE"/>
    <property type="match status" value="1"/>
</dbReference>
<dbReference type="InterPro" id="IPR011010">
    <property type="entry name" value="DNA_brk_join_enz"/>
</dbReference>
<dbReference type="PROSITE" id="PS51900">
    <property type="entry name" value="CB"/>
    <property type="match status" value="1"/>
</dbReference>
<dbReference type="GO" id="GO:0015074">
    <property type="term" value="P:DNA integration"/>
    <property type="evidence" value="ECO:0007669"/>
    <property type="project" value="UniProtKB-KW"/>
</dbReference>
<reference evidence="9" key="1">
    <citation type="submission" date="2020-10" db="EMBL/GenBank/DDBJ databases">
        <authorList>
            <person name="Gilroy R."/>
        </authorList>
    </citation>
    <scope>NUCLEOTIDE SEQUENCE</scope>
    <source>
        <strain evidence="9">ChiSjej4B22-8148</strain>
    </source>
</reference>
<dbReference type="PANTHER" id="PTHR30629">
    <property type="entry name" value="PROPHAGE INTEGRASE"/>
    <property type="match status" value="1"/>
</dbReference>
<evidence type="ECO:0000256" key="5">
    <source>
        <dbReference type="ARBA" id="ARBA00023172"/>
    </source>
</evidence>
<dbReference type="InterPro" id="IPR013762">
    <property type="entry name" value="Integrase-like_cat_sf"/>
</dbReference>
<dbReference type="Gene3D" id="1.10.150.130">
    <property type="match status" value="1"/>
</dbReference>
<sequence>YSYRFTDIRTGKRRTIYAQDLPELREKEKKIAKDMDDNILTDSAIKKMTLNTLFERYMATRELKEPTRVNYIRVWNNRVKDEIGNIKVVQMLPSHIKAYYSKLSKAGYAHSTIKYINNMIFPALEMAVDDDIIRKNPAKGSISDYGRPAEERVALTISQQEKLIDFVKQSNVYNTYYPMLTIMIGTGLRCGELIGLTWKDVDTRERRLNVDHQLIYKNYGDGCRFHISTPKTDSGIRVIPMTQEVQKAFEEQRKINFMLAKDKSFEVDGYSGFVFTAKSGRPLMPYGVNSVLYNIVDAYNKAEVQKAKKEHRKAELLPKVSAHVMRHTACTRMAECRMDIKVLQYIMGHAHFDVTMEVYNHLGDRARIENEIAKLDSMAVNF</sequence>
<dbReference type="GO" id="GO:0006310">
    <property type="term" value="P:DNA recombination"/>
    <property type="evidence" value="ECO:0007669"/>
    <property type="project" value="UniProtKB-KW"/>
</dbReference>
<protein>
    <submittedName>
        <fullName evidence="9">Tyrosine-type recombinase/integrase</fullName>
    </submittedName>
</protein>
<comment type="similarity">
    <text evidence="2">Belongs to the 'phage' integrase family.</text>
</comment>
<dbReference type="SUPFAM" id="SSF56349">
    <property type="entry name" value="DNA breaking-rejoining enzymes"/>
    <property type="match status" value="1"/>
</dbReference>
<reference evidence="9" key="2">
    <citation type="journal article" date="2021" name="PeerJ">
        <title>Extensive microbial diversity within the chicken gut microbiome revealed by metagenomics and culture.</title>
        <authorList>
            <person name="Gilroy R."/>
            <person name="Ravi A."/>
            <person name="Getino M."/>
            <person name="Pursley I."/>
            <person name="Horton D.L."/>
            <person name="Alikhan N.F."/>
            <person name="Baker D."/>
            <person name="Gharbi K."/>
            <person name="Hall N."/>
            <person name="Watson M."/>
            <person name="Adriaenssens E.M."/>
            <person name="Foster-Nyarko E."/>
            <person name="Jarju S."/>
            <person name="Secka A."/>
            <person name="Antonio M."/>
            <person name="Oren A."/>
            <person name="Chaudhuri R.R."/>
            <person name="La Ragione R."/>
            <person name="Hildebrand F."/>
            <person name="Pallen M.J."/>
        </authorList>
    </citation>
    <scope>NUCLEOTIDE SEQUENCE</scope>
    <source>
        <strain evidence="9">ChiSjej4B22-8148</strain>
    </source>
</reference>
<dbReference type="InterPro" id="IPR050808">
    <property type="entry name" value="Phage_Integrase"/>
</dbReference>
<feature type="domain" description="Tyr recombinase" evidence="7">
    <location>
        <begin position="150"/>
        <end position="373"/>
    </location>
</feature>
<evidence type="ECO:0000256" key="3">
    <source>
        <dbReference type="ARBA" id="ARBA00022908"/>
    </source>
</evidence>
<proteinExistence type="inferred from homology"/>
<evidence type="ECO:0000256" key="1">
    <source>
        <dbReference type="ARBA" id="ARBA00003283"/>
    </source>
</evidence>
<evidence type="ECO:0000256" key="4">
    <source>
        <dbReference type="ARBA" id="ARBA00023125"/>
    </source>
</evidence>
<organism evidence="9 10">
    <name type="scientific">Candidatus Choladousia intestinavium</name>
    <dbReference type="NCBI Taxonomy" id="2840727"/>
    <lineage>
        <taxon>Bacteria</taxon>
        <taxon>Bacillati</taxon>
        <taxon>Bacillota</taxon>
        <taxon>Clostridia</taxon>
        <taxon>Lachnospirales</taxon>
        <taxon>Lachnospiraceae</taxon>
        <taxon>Lachnospiraceae incertae sedis</taxon>
        <taxon>Candidatus Choladousia</taxon>
    </lineage>
</organism>
<evidence type="ECO:0000313" key="10">
    <source>
        <dbReference type="Proteomes" id="UP000886757"/>
    </source>
</evidence>
<comment type="caution">
    <text evidence="9">The sequence shown here is derived from an EMBL/GenBank/DDBJ whole genome shotgun (WGS) entry which is preliminary data.</text>
</comment>
<dbReference type="CDD" id="cd01189">
    <property type="entry name" value="INT_ICEBs1_C_like"/>
    <property type="match status" value="1"/>
</dbReference>
<dbReference type="GO" id="GO:0003677">
    <property type="term" value="F:DNA binding"/>
    <property type="evidence" value="ECO:0007669"/>
    <property type="project" value="UniProtKB-UniRule"/>
</dbReference>
<accession>A0A9D1A9M7</accession>
<dbReference type="InterPro" id="IPR044068">
    <property type="entry name" value="CB"/>
</dbReference>
<dbReference type="Gene3D" id="1.10.443.10">
    <property type="entry name" value="Intergrase catalytic core"/>
    <property type="match status" value="1"/>
</dbReference>
<evidence type="ECO:0000313" key="9">
    <source>
        <dbReference type="EMBL" id="HIR12325.1"/>
    </source>
</evidence>
<dbReference type="EMBL" id="DVGK01000004">
    <property type="protein sequence ID" value="HIR12325.1"/>
    <property type="molecule type" value="Genomic_DNA"/>
</dbReference>
<evidence type="ECO:0000259" key="8">
    <source>
        <dbReference type="PROSITE" id="PS51900"/>
    </source>
</evidence>
<keyword evidence="4 6" id="KW-0238">DNA-binding</keyword>
<dbReference type="Gene3D" id="3.30.160.60">
    <property type="entry name" value="Classic Zinc Finger"/>
    <property type="match status" value="1"/>
</dbReference>
<dbReference type="AlphaFoldDB" id="A0A9D1A9M7"/>
<feature type="non-terminal residue" evidence="9">
    <location>
        <position position="1"/>
    </location>
</feature>
<keyword evidence="3" id="KW-0229">DNA integration</keyword>
<gene>
    <name evidence="9" type="ORF">IAB31_00165</name>
</gene>
<keyword evidence="5" id="KW-0233">DNA recombination</keyword>
<dbReference type="Proteomes" id="UP000886757">
    <property type="component" value="Unassembled WGS sequence"/>
</dbReference>
<dbReference type="InterPro" id="IPR004107">
    <property type="entry name" value="Integrase_SAM-like_N"/>
</dbReference>
<evidence type="ECO:0000259" key="7">
    <source>
        <dbReference type="PROSITE" id="PS51898"/>
    </source>
</evidence>
<dbReference type="PANTHER" id="PTHR30629:SF2">
    <property type="entry name" value="PROPHAGE INTEGRASE INTS-RELATED"/>
    <property type="match status" value="1"/>
</dbReference>
<feature type="domain" description="Core-binding (CB)" evidence="8">
    <location>
        <begin position="48"/>
        <end position="128"/>
    </location>
</feature>
<evidence type="ECO:0000256" key="6">
    <source>
        <dbReference type="PROSITE-ProRule" id="PRU01248"/>
    </source>
</evidence>
<dbReference type="Pfam" id="PF00589">
    <property type="entry name" value="Phage_integrase"/>
    <property type="match status" value="1"/>
</dbReference>
<dbReference type="InterPro" id="IPR010998">
    <property type="entry name" value="Integrase_recombinase_N"/>
</dbReference>
<dbReference type="InterPro" id="IPR002104">
    <property type="entry name" value="Integrase_catalytic"/>
</dbReference>